<dbReference type="InterPro" id="IPR051162">
    <property type="entry name" value="T4SS_component"/>
</dbReference>
<dbReference type="PANTHER" id="PTHR30121:SF6">
    <property type="entry name" value="SLR6007 PROTEIN"/>
    <property type="match status" value="1"/>
</dbReference>
<keyword evidence="1" id="KW-0472">Membrane</keyword>
<dbReference type="SUPFAM" id="SSF52540">
    <property type="entry name" value="P-loop containing nucleoside triphosphate hydrolases"/>
    <property type="match status" value="1"/>
</dbReference>
<dbReference type="RefSeq" id="WP_344587265.1">
    <property type="nucleotide sequence ID" value="NZ_BAAARW010000003.1"/>
</dbReference>
<organism evidence="4 5">
    <name type="scientific">Actinomadura vinacea</name>
    <dbReference type="NCBI Taxonomy" id="115336"/>
    <lineage>
        <taxon>Bacteria</taxon>
        <taxon>Bacillati</taxon>
        <taxon>Actinomycetota</taxon>
        <taxon>Actinomycetes</taxon>
        <taxon>Streptosporangiales</taxon>
        <taxon>Thermomonosporaceae</taxon>
        <taxon>Actinomadura</taxon>
    </lineage>
</organism>
<evidence type="ECO:0000256" key="1">
    <source>
        <dbReference type="SAM" id="Phobius"/>
    </source>
</evidence>
<accession>A0ABN3IH39</accession>
<dbReference type="InterPro" id="IPR027417">
    <property type="entry name" value="P-loop_NTPase"/>
</dbReference>
<feature type="domain" description="Helicase HerA central" evidence="2">
    <location>
        <begin position="207"/>
        <end position="259"/>
    </location>
</feature>
<dbReference type="Pfam" id="PF12696">
    <property type="entry name" value="TraG-D_C"/>
    <property type="match status" value="1"/>
</dbReference>
<dbReference type="Proteomes" id="UP001501231">
    <property type="component" value="Unassembled WGS sequence"/>
</dbReference>
<keyword evidence="1" id="KW-1133">Transmembrane helix</keyword>
<evidence type="ECO:0000259" key="3">
    <source>
        <dbReference type="Pfam" id="PF12696"/>
    </source>
</evidence>
<evidence type="ECO:0000313" key="5">
    <source>
        <dbReference type="Proteomes" id="UP001501231"/>
    </source>
</evidence>
<keyword evidence="5" id="KW-1185">Reference proteome</keyword>
<gene>
    <name evidence="4" type="ORF">GCM10010191_10080</name>
</gene>
<name>A0ABN3IH39_9ACTN</name>
<evidence type="ECO:0000259" key="2">
    <source>
        <dbReference type="Pfam" id="PF01935"/>
    </source>
</evidence>
<feature type="domain" description="TraD/TraG TraM recognition site" evidence="3">
    <location>
        <begin position="483"/>
        <end position="596"/>
    </location>
</feature>
<dbReference type="PANTHER" id="PTHR30121">
    <property type="entry name" value="UNCHARACTERIZED PROTEIN YJGR-RELATED"/>
    <property type="match status" value="1"/>
</dbReference>
<dbReference type="EMBL" id="BAAARW010000003">
    <property type="protein sequence ID" value="GAA2404335.1"/>
    <property type="molecule type" value="Genomic_DNA"/>
</dbReference>
<evidence type="ECO:0000313" key="4">
    <source>
        <dbReference type="EMBL" id="GAA2404335.1"/>
    </source>
</evidence>
<feature type="transmembrane region" description="Helical" evidence="1">
    <location>
        <begin position="97"/>
        <end position="128"/>
    </location>
</feature>
<comment type="caution">
    <text evidence="4">The sequence shown here is derived from an EMBL/GenBank/DDBJ whole genome shotgun (WGS) entry which is preliminary data.</text>
</comment>
<evidence type="ECO:0008006" key="6">
    <source>
        <dbReference type="Google" id="ProtNLM"/>
    </source>
</evidence>
<keyword evidence="1" id="KW-0812">Transmembrane</keyword>
<sequence length="632" mass="69917">MAYSGGPPPRPGDDSGGYVFTTVVMVVIAMLIVTLVPAICAVVLFVALRRLLTRRDWAIMTLAGVAGFAVYAKQNALSYGYWLLSFVDYGPGEPGRVPVTVVLCITAVLAGCTGMIMGDAIGSPVAAFSRFLRLMNQFSDLFDGTWMRRKESVDDKITPLKIRRDMLKKRVAGRVPLSDIPAVRGPHATAKAMKTPLKAKALPIGLGRRDRPVFLSVQEMGMHGAVVGSTGSGKTVTLMWIIGAALDMGFDVTVIDMKEDTEPGGLRDFLRAYSRMHAVPLQEIALADERPAYWFNALAGMSADEAFDTMMTLVEFDDAFWQALNRKILQQVVQLCYEANEVAPDRFALPTMLDIGKIMEQGENMRGIVRERVLAIDRVRGTGHCTERYANVLRPSRDEANSAASFGTKLTGLYDSGVGRRILVPGGDRQMIDVRSDGLTYIGLNSLGQPDMAKILSSSALQRLSVYAAQRIQGRAPKERPRLIVVDEANFIDRDIAMNMLSRVRSALFNMILCTQGPTDWIDKDGDDWSRLAQNINWLIAMAQSSPESAEKCAEFLGMRENATLSERLGRSGSPQQFNVMTDEEFIVSPQELRDLGTGEGYLRVNKPDSRVEYVIMPMRTQELQWYEERVP</sequence>
<proteinExistence type="predicted"/>
<feature type="transmembrane region" description="Helical" evidence="1">
    <location>
        <begin position="20"/>
        <end position="45"/>
    </location>
</feature>
<protein>
    <recommendedName>
        <fullName evidence="6">DUF853 family protein</fullName>
    </recommendedName>
</protein>
<dbReference type="InterPro" id="IPR002789">
    <property type="entry name" value="HerA_central"/>
</dbReference>
<reference evidence="4 5" key="1">
    <citation type="journal article" date="2019" name="Int. J. Syst. Evol. Microbiol.">
        <title>The Global Catalogue of Microorganisms (GCM) 10K type strain sequencing project: providing services to taxonomists for standard genome sequencing and annotation.</title>
        <authorList>
            <consortium name="The Broad Institute Genomics Platform"/>
            <consortium name="The Broad Institute Genome Sequencing Center for Infectious Disease"/>
            <person name="Wu L."/>
            <person name="Ma J."/>
        </authorList>
    </citation>
    <scope>NUCLEOTIDE SEQUENCE [LARGE SCALE GENOMIC DNA]</scope>
    <source>
        <strain evidence="4 5">JCM 3325</strain>
    </source>
</reference>
<dbReference type="InterPro" id="IPR032689">
    <property type="entry name" value="TraG-D_C"/>
</dbReference>
<dbReference type="Gene3D" id="3.40.50.300">
    <property type="entry name" value="P-loop containing nucleotide triphosphate hydrolases"/>
    <property type="match status" value="2"/>
</dbReference>
<dbReference type="Pfam" id="PF01935">
    <property type="entry name" value="DUF87"/>
    <property type="match status" value="1"/>
</dbReference>